<dbReference type="InterPro" id="IPR036378">
    <property type="entry name" value="FAS1_dom_sf"/>
</dbReference>
<dbReference type="SUPFAM" id="SSF82153">
    <property type="entry name" value="FAS1 domain"/>
    <property type="match status" value="2"/>
</dbReference>
<name>A0A1H4EJU3_9BACT</name>
<dbReference type="PANTHER" id="PTHR10900:SF77">
    <property type="entry name" value="FI19380P1"/>
    <property type="match status" value="1"/>
</dbReference>
<accession>A0A1H4EJU3</accession>
<organism evidence="2 3">
    <name type="scientific">Chitinophaga terrae</name>
    <name type="common">ex Kim and Jung 2007</name>
    <dbReference type="NCBI Taxonomy" id="408074"/>
    <lineage>
        <taxon>Bacteria</taxon>
        <taxon>Pseudomonadati</taxon>
        <taxon>Bacteroidota</taxon>
        <taxon>Chitinophagia</taxon>
        <taxon>Chitinophagales</taxon>
        <taxon>Chitinophagaceae</taxon>
        <taxon>Chitinophaga</taxon>
    </lineage>
</organism>
<reference evidence="3" key="1">
    <citation type="submission" date="2016-10" db="EMBL/GenBank/DDBJ databases">
        <authorList>
            <person name="Varghese N."/>
            <person name="Submissions S."/>
        </authorList>
    </citation>
    <scope>NUCLEOTIDE SEQUENCE [LARGE SCALE GENOMIC DNA]</scope>
    <source>
        <strain evidence="3">DSM 23920</strain>
    </source>
</reference>
<evidence type="ECO:0000259" key="1">
    <source>
        <dbReference type="PROSITE" id="PS50213"/>
    </source>
</evidence>
<dbReference type="EMBL" id="FNRL01000018">
    <property type="protein sequence ID" value="SEA84522.1"/>
    <property type="molecule type" value="Genomic_DNA"/>
</dbReference>
<dbReference type="InterPro" id="IPR050904">
    <property type="entry name" value="Adhesion/Biosynth-related"/>
</dbReference>
<dbReference type="PANTHER" id="PTHR10900">
    <property type="entry name" value="PERIOSTIN-RELATED"/>
    <property type="match status" value="1"/>
</dbReference>
<keyword evidence="3" id="KW-1185">Reference proteome</keyword>
<feature type="domain" description="FAS1" evidence="1">
    <location>
        <begin position="202"/>
        <end position="403"/>
    </location>
</feature>
<sequence>MRSIIFCTLACWLLTVACRKEEFQQPPHGGPVPYNDTARYELKSLLGMTGHKLFYAAWQKSNLNTILAAQGAAMRYTILAPDDAAMTAAGYTNAAIAAAPVEELDSLLCFHVIPEYVDTLALRGQRGSVRRKTMLQDNTLVEYLNGVGSNVPFIKPYTYKQFLALGKDGGLLVNGRNTGKGQPMYATNGIIWPVNQLLKRPTESMLDIIRRDPRLSIFSELLQRTDEIWQTESMGYYERGNFKGLGLVNGTEVVSDGFFAPTNDAFKRAGFNSVDDLMALNSRSMPYFNWDTFEMVNGFVTDSLLAYHAWGRMYTPVGAFGTGNRSVAMFYSNDLDNNIIGDYDLTSSNGGNLPPYPMTLEFGVSTAGQITVKVKGSNHPAASITEADINTFQGPLHLVDNLILSNKVQY</sequence>
<evidence type="ECO:0000313" key="2">
    <source>
        <dbReference type="EMBL" id="SEA84522.1"/>
    </source>
</evidence>
<dbReference type="PROSITE" id="PS50213">
    <property type="entry name" value="FAS1"/>
    <property type="match status" value="2"/>
</dbReference>
<dbReference type="OrthoDB" id="624512at2"/>
<evidence type="ECO:0000313" key="3">
    <source>
        <dbReference type="Proteomes" id="UP000199656"/>
    </source>
</evidence>
<gene>
    <name evidence="2" type="ORF">SAMN05660909_03748</name>
</gene>
<dbReference type="Proteomes" id="UP000199656">
    <property type="component" value="Unassembled WGS sequence"/>
</dbReference>
<dbReference type="AlphaFoldDB" id="A0A1H4EJU3"/>
<proteinExistence type="predicted"/>
<dbReference type="Gene3D" id="2.30.180.10">
    <property type="entry name" value="FAS1 domain"/>
    <property type="match status" value="2"/>
</dbReference>
<dbReference type="InterPro" id="IPR000782">
    <property type="entry name" value="FAS1_domain"/>
</dbReference>
<dbReference type="PROSITE" id="PS51257">
    <property type="entry name" value="PROKAR_LIPOPROTEIN"/>
    <property type="match status" value="1"/>
</dbReference>
<dbReference type="STRING" id="408074.SAMN05660909_03748"/>
<dbReference type="Pfam" id="PF02469">
    <property type="entry name" value="Fasciclin"/>
    <property type="match status" value="1"/>
</dbReference>
<protein>
    <submittedName>
        <fullName evidence="2">Fasciclin domain-containing protein</fullName>
    </submittedName>
</protein>
<dbReference type="RefSeq" id="WP_089763452.1">
    <property type="nucleotide sequence ID" value="NZ_BKAT01000031.1"/>
</dbReference>
<feature type="domain" description="FAS1" evidence="1">
    <location>
        <begin position="38"/>
        <end position="198"/>
    </location>
</feature>